<dbReference type="InterPro" id="IPR050361">
    <property type="entry name" value="MPP/UQCRC_Complex"/>
</dbReference>
<dbReference type="Gene3D" id="3.30.830.10">
    <property type="entry name" value="Metalloenzyme, LuxS/M16 peptidase-like"/>
    <property type="match status" value="2"/>
</dbReference>
<gene>
    <name evidence="4" type="ORF">G3435_14820</name>
    <name evidence="5" type="ORF">G3436_19675</name>
</gene>
<dbReference type="InterPro" id="IPR011765">
    <property type="entry name" value="Pept_M16_N"/>
</dbReference>
<evidence type="ECO:0000313" key="7">
    <source>
        <dbReference type="Proteomes" id="UP000482634"/>
    </source>
</evidence>
<feature type="domain" description="Peptidase M16 C-terminal" evidence="3">
    <location>
        <begin position="218"/>
        <end position="393"/>
    </location>
</feature>
<dbReference type="Pfam" id="PF00675">
    <property type="entry name" value="Peptidase_M16"/>
    <property type="match status" value="1"/>
</dbReference>
<dbReference type="AlphaFoldDB" id="A0A6B3P196"/>
<dbReference type="RefSeq" id="WP_163948375.1">
    <property type="nucleotide sequence ID" value="NZ_JAAHBU010000309.1"/>
</dbReference>
<evidence type="ECO:0000313" key="6">
    <source>
        <dbReference type="Proteomes" id="UP000480410"/>
    </source>
</evidence>
<dbReference type="InterPro" id="IPR011249">
    <property type="entry name" value="Metalloenz_LuxS/M16"/>
</dbReference>
<dbReference type="Pfam" id="PF05193">
    <property type="entry name" value="Peptidase_M16_C"/>
    <property type="match status" value="1"/>
</dbReference>
<feature type="domain" description="Peptidase M16 N-terminal" evidence="2">
    <location>
        <begin position="79"/>
        <end position="207"/>
    </location>
</feature>
<accession>A0A6B3P196</accession>
<dbReference type="Proteomes" id="UP000480410">
    <property type="component" value="Unassembled WGS sequence"/>
</dbReference>
<sequence length="476" mass="51493">MTDLRVLHPTWRTWLRALCSLGLCLAATAHAAQAPITSLQRSLDAAFSQHALDIQGWQTEHGSQVLYVPNLRLPMFDLQVVVGGSFHDDGLTGLAQLTAGLIDKGSVSRSAAALALTLDDNAAQFGVVAGPQNTVFKVRGLSHTAQREAIVEVIADMLGNPAFAPDAMAKEKVRLLNLDKAREQSAAARATAQLFAHVFAGHPYAQTRAAHPETLQGITVEQVRDFHQRLYSAGNSVIVIVGNVTREEAHQMAAQISAALPPGPAAAAFAVPPASEPEIYHLEHPGTQTVLTVAVPSVPRRHPDNAALMLANEILGGSGINNRLMQELRTRRGLTYGAASQLRQMPQAGIWGLQLSVAPQYRDATLALVETLLQRYAEHGPTEQELDDAKRKLHGQMLRSSVSNVDIADQLRTLGFHQLPMSYYQTLLAELHAVTLDELKVVLKKHLDSHRLVQVSAGPSVEQRPLREPALVDAAP</sequence>
<dbReference type="PANTHER" id="PTHR11851:SF224">
    <property type="entry name" value="PROCESSING PROTEASE"/>
    <property type="match status" value="1"/>
</dbReference>
<evidence type="ECO:0000259" key="3">
    <source>
        <dbReference type="Pfam" id="PF05193"/>
    </source>
</evidence>
<accession>A0A6M0CWZ3</accession>
<dbReference type="PANTHER" id="PTHR11851">
    <property type="entry name" value="METALLOPROTEASE"/>
    <property type="match status" value="1"/>
</dbReference>
<organism evidence="5 7">
    <name type="scientific">Pseudomonas brassicae</name>
    <dbReference type="NCBI Taxonomy" id="2708063"/>
    <lineage>
        <taxon>Bacteria</taxon>
        <taxon>Pseudomonadati</taxon>
        <taxon>Pseudomonadota</taxon>
        <taxon>Gammaproteobacteria</taxon>
        <taxon>Pseudomonadales</taxon>
        <taxon>Pseudomonadaceae</taxon>
        <taxon>Pseudomonas</taxon>
    </lineage>
</organism>
<evidence type="ECO:0000256" key="1">
    <source>
        <dbReference type="SAM" id="SignalP"/>
    </source>
</evidence>
<feature type="chain" id="PRO_5044630500" evidence="1">
    <location>
        <begin position="32"/>
        <end position="476"/>
    </location>
</feature>
<dbReference type="InterPro" id="IPR007863">
    <property type="entry name" value="Peptidase_M16_C"/>
</dbReference>
<dbReference type="SUPFAM" id="SSF63411">
    <property type="entry name" value="LuxS/MPP-like metallohydrolase"/>
    <property type="match status" value="2"/>
</dbReference>
<protein>
    <submittedName>
        <fullName evidence="5">Insulinase family protein</fullName>
    </submittedName>
</protein>
<dbReference type="Proteomes" id="UP000482634">
    <property type="component" value="Unassembled WGS sequence"/>
</dbReference>
<dbReference type="EMBL" id="JAAHBU010000309">
    <property type="protein sequence ID" value="NER65677.1"/>
    <property type="molecule type" value="Genomic_DNA"/>
</dbReference>
<evidence type="ECO:0000313" key="4">
    <source>
        <dbReference type="EMBL" id="NER60903.1"/>
    </source>
</evidence>
<feature type="signal peptide" evidence="1">
    <location>
        <begin position="1"/>
        <end position="31"/>
    </location>
</feature>
<reference evidence="6 7" key="1">
    <citation type="submission" date="2020-02" db="EMBL/GenBank/DDBJ databases">
        <title>Broccoli isolated Pseudomonas sp.</title>
        <authorList>
            <person name="Fujikawa T."/>
            <person name="Sawada H."/>
        </authorList>
    </citation>
    <scope>NUCLEOTIDE SEQUENCE [LARGE SCALE GENOMIC DNA]</scope>
    <source>
        <strain evidence="5 7">MAFF212427</strain>
        <strain evidence="4 6">MAFF212428</strain>
    </source>
</reference>
<proteinExistence type="predicted"/>
<comment type="caution">
    <text evidence="5">The sequence shown here is derived from an EMBL/GenBank/DDBJ whole genome shotgun (WGS) entry which is preliminary data.</text>
</comment>
<keyword evidence="1" id="KW-0732">Signal</keyword>
<keyword evidence="7" id="KW-1185">Reference proteome</keyword>
<name>A0A6B3P196_9PSED</name>
<evidence type="ECO:0000259" key="2">
    <source>
        <dbReference type="Pfam" id="PF00675"/>
    </source>
</evidence>
<dbReference type="EMBL" id="JAAHBV010000314">
    <property type="protein sequence ID" value="NER60903.1"/>
    <property type="molecule type" value="Genomic_DNA"/>
</dbReference>
<dbReference type="GO" id="GO:0046872">
    <property type="term" value="F:metal ion binding"/>
    <property type="evidence" value="ECO:0007669"/>
    <property type="project" value="InterPro"/>
</dbReference>
<evidence type="ECO:0000313" key="5">
    <source>
        <dbReference type="EMBL" id="NER65677.1"/>
    </source>
</evidence>